<dbReference type="Proteomes" id="UP000275579">
    <property type="component" value="Chromosome"/>
</dbReference>
<dbReference type="PROSITE" id="PS51318">
    <property type="entry name" value="TAT"/>
    <property type="match status" value="1"/>
</dbReference>
<evidence type="ECO:0000313" key="4">
    <source>
        <dbReference type="Proteomes" id="UP000275579"/>
    </source>
</evidence>
<dbReference type="RefSeq" id="WP_127150513.1">
    <property type="nucleotide sequence ID" value="NZ_CP029042.1"/>
</dbReference>
<evidence type="ECO:0000313" key="3">
    <source>
        <dbReference type="EMBL" id="AZS71462.1"/>
    </source>
</evidence>
<protein>
    <submittedName>
        <fullName evidence="3">AraC family transcriptional regulator</fullName>
    </submittedName>
</protein>
<dbReference type="AlphaFoldDB" id="A0A3Q9K8X4"/>
<dbReference type="PANTHER" id="PTHR43130:SF2">
    <property type="entry name" value="DJ-1_PFPI DOMAIN-CONTAINING PROTEIN"/>
    <property type="match status" value="1"/>
</dbReference>
<name>A0A3Q9K8X4_9ACTN</name>
<dbReference type="InterPro" id="IPR006311">
    <property type="entry name" value="TAT_signal"/>
</dbReference>
<dbReference type="InterPro" id="IPR052158">
    <property type="entry name" value="INH-QAR"/>
</dbReference>
<dbReference type="InterPro" id="IPR029062">
    <property type="entry name" value="Class_I_gatase-like"/>
</dbReference>
<gene>
    <name evidence="3" type="ORF">DDE74_11315</name>
</gene>
<dbReference type="Pfam" id="PF01965">
    <property type="entry name" value="DJ-1_PfpI"/>
    <property type="match status" value="1"/>
</dbReference>
<organism evidence="3 4">
    <name type="scientific">Streptomyces lydicus</name>
    <dbReference type="NCBI Taxonomy" id="47763"/>
    <lineage>
        <taxon>Bacteria</taxon>
        <taxon>Bacillati</taxon>
        <taxon>Actinomycetota</taxon>
        <taxon>Actinomycetes</taxon>
        <taxon>Kitasatosporales</taxon>
        <taxon>Streptomycetaceae</taxon>
        <taxon>Streptomyces</taxon>
    </lineage>
</organism>
<keyword evidence="1" id="KW-0732">Signal</keyword>
<dbReference type="Gene3D" id="3.40.50.880">
    <property type="match status" value="1"/>
</dbReference>
<dbReference type="SUPFAM" id="SSF52317">
    <property type="entry name" value="Class I glutamine amidotransferase-like"/>
    <property type="match status" value="1"/>
</dbReference>
<dbReference type="GO" id="GO:0006355">
    <property type="term" value="P:regulation of DNA-templated transcription"/>
    <property type="evidence" value="ECO:0007669"/>
    <property type="project" value="TreeGrafter"/>
</dbReference>
<dbReference type="InterPro" id="IPR002818">
    <property type="entry name" value="DJ-1/PfpI"/>
</dbReference>
<accession>A0A3Q9K8X4</accession>
<dbReference type="EMBL" id="CP029042">
    <property type="protein sequence ID" value="AZS71462.1"/>
    <property type="molecule type" value="Genomic_DNA"/>
</dbReference>
<feature type="domain" description="DJ-1/PfpI" evidence="2">
    <location>
        <begin position="46"/>
        <end position="216"/>
    </location>
</feature>
<dbReference type="PANTHER" id="PTHR43130">
    <property type="entry name" value="ARAC-FAMILY TRANSCRIPTIONAL REGULATOR"/>
    <property type="match status" value="1"/>
</dbReference>
<evidence type="ECO:0000259" key="2">
    <source>
        <dbReference type="Pfam" id="PF01965"/>
    </source>
</evidence>
<evidence type="ECO:0000256" key="1">
    <source>
        <dbReference type="SAM" id="SignalP"/>
    </source>
</evidence>
<sequence length="244" mass="25952">MQRRHILRTGAAVTAATALGLGTSSTAASAAAPAAERKRERTRELRVHTVLFDAVEEQDFAGPIEVLGILADADKRRIKQSFVTADGPRTVRTSSGMHIDVRDPWAPEDADVLLVPGGGYGKGSGVDAEIKRGVLPRALAKAERPGLIMGGICTGVMVMSAAKITRGRPCTTHFAAREDLAKEGGKLTYGRVVDDGDLITCGGVTSGLDLALWLAERLYGPETALGAEMILEYERRGTVWRAKS</sequence>
<reference evidence="3 4" key="1">
    <citation type="submission" date="2018-04" db="EMBL/GenBank/DDBJ databases">
        <title>Complete genome sequences of Streptomyces lydicus strain WYEC and characterization of antagonistic properties of biological control agents.</title>
        <authorList>
            <person name="Mariita R.M."/>
            <person name="Sello J.K."/>
        </authorList>
    </citation>
    <scope>NUCLEOTIDE SEQUENCE [LARGE SCALE GENOMIC DNA]</scope>
    <source>
        <strain evidence="3 4">WYEC 108</strain>
    </source>
</reference>
<proteinExistence type="predicted"/>
<feature type="signal peptide" evidence="1">
    <location>
        <begin position="1"/>
        <end position="30"/>
    </location>
</feature>
<feature type="chain" id="PRO_5018537006" evidence="1">
    <location>
        <begin position="31"/>
        <end position="244"/>
    </location>
</feature>